<organism evidence="2 3">
    <name type="scientific">Paraglaciecola mesophila KMM 241</name>
    <dbReference type="NCBI Taxonomy" id="1128912"/>
    <lineage>
        <taxon>Bacteria</taxon>
        <taxon>Pseudomonadati</taxon>
        <taxon>Pseudomonadota</taxon>
        <taxon>Gammaproteobacteria</taxon>
        <taxon>Alteromonadales</taxon>
        <taxon>Alteromonadaceae</taxon>
        <taxon>Paraglaciecola</taxon>
    </lineage>
</organism>
<keyword evidence="1" id="KW-0812">Transmembrane</keyword>
<keyword evidence="1" id="KW-0472">Membrane</keyword>
<dbReference type="EMBL" id="BAEP01000075">
    <property type="protein sequence ID" value="GAC26164.1"/>
    <property type="molecule type" value="Genomic_DNA"/>
</dbReference>
<proteinExistence type="predicted"/>
<keyword evidence="1" id="KW-1133">Transmembrane helix</keyword>
<evidence type="ECO:0000313" key="2">
    <source>
        <dbReference type="EMBL" id="GAC26164.1"/>
    </source>
</evidence>
<accession>K6XZZ9</accession>
<evidence type="ECO:0000313" key="3">
    <source>
        <dbReference type="Proteomes" id="UP000006263"/>
    </source>
</evidence>
<sequence length="53" mass="5984">MYCGELPLVALIFNATQVASHLMIIVSASVLKVAYVVRCIAQYEQHKQHKRVL</sequence>
<evidence type="ECO:0000256" key="1">
    <source>
        <dbReference type="SAM" id="Phobius"/>
    </source>
</evidence>
<feature type="transmembrane region" description="Helical" evidence="1">
    <location>
        <begin position="20"/>
        <end position="41"/>
    </location>
</feature>
<protein>
    <submittedName>
        <fullName evidence="2">Uncharacterized protein</fullName>
    </submittedName>
</protein>
<reference evidence="2 3" key="1">
    <citation type="journal article" date="2017" name="Antonie Van Leeuwenhoek">
        <title>Rhizobium rhizosphaerae sp. nov., a novel species isolated from rice rhizosphere.</title>
        <authorList>
            <person name="Zhao J.J."/>
            <person name="Zhang J."/>
            <person name="Zhang R.J."/>
            <person name="Zhang C.W."/>
            <person name="Yin H.Q."/>
            <person name="Zhang X.X."/>
        </authorList>
    </citation>
    <scope>NUCLEOTIDE SEQUENCE [LARGE SCALE GENOMIC DNA]</scope>
    <source>
        <strain evidence="2 3">KMM 241</strain>
    </source>
</reference>
<gene>
    <name evidence="2" type="ORF">GMES_3891</name>
</gene>
<name>K6XZZ9_9ALTE</name>
<dbReference type="AlphaFoldDB" id="K6XZZ9"/>
<comment type="caution">
    <text evidence="2">The sequence shown here is derived from an EMBL/GenBank/DDBJ whole genome shotgun (WGS) entry which is preliminary data.</text>
</comment>
<dbReference type="Proteomes" id="UP000006263">
    <property type="component" value="Unassembled WGS sequence"/>
</dbReference>